<name>A0A0B6WWJ4_9BACT</name>
<keyword evidence="4 7" id="KW-0812">Transmembrane</keyword>
<evidence type="ECO:0000256" key="5">
    <source>
        <dbReference type="ARBA" id="ARBA00022989"/>
    </source>
</evidence>
<dbReference type="AlphaFoldDB" id="A0A0B6WWJ4"/>
<dbReference type="InterPro" id="IPR010290">
    <property type="entry name" value="TM_effector"/>
</dbReference>
<dbReference type="GO" id="GO:0005886">
    <property type="term" value="C:plasma membrane"/>
    <property type="evidence" value="ECO:0007669"/>
    <property type="project" value="UniProtKB-SubCell"/>
</dbReference>
<feature type="domain" description="Major facilitator superfamily (MFS) profile" evidence="8">
    <location>
        <begin position="9"/>
        <end position="401"/>
    </location>
</feature>
<keyword evidence="6 7" id="KW-0472">Membrane</keyword>
<dbReference type="PANTHER" id="PTHR23513">
    <property type="entry name" value="INTEGRAL MEMBRANE EFFLUX PROTEIN-RELATED"/>
    <property type="match status" value="1"/>
</dbReference>
<evidence type="ECO:0000256" key="1">
    <source>
        <dbReference type="ARBA" id="ARBA00004651"/>
    </source>
</evidence>
<dbReference type="Pfam" id="PF05977">
    <property type="entry name" value="MFS_3"/>
    <property type="match status" value="1"/>
</dbReference>
<dbReference type="SUPFAM" id="SSF103473">
    <property type="entry name" value="MFS general substrate transporter"/>
    <property type="match status" value="1"/>
</dbReference>
<evidence type="ECO:0000313" key="9">
    <source>
        <dbReference type="EMBL" id="CDM65476.1"/>
    </source>
</evidence>
<evidence type="ECO:0000256" key="2">
    <source>
        <dbReference type="ARBA" id="ARBA00022448"/>
    </source>
</evidence>
<feature type="transmembrane region" description="Helical" evidence="7">
    <location>
        <begin position="286"/>
        <end position="306"/>
    </location>
</feature>
<dbReference type="EMBL" id="CBXV010000005">
    <property type="protein sequence ID" value="CDM65476.1"/>
    <property type="molecule type" value="Genomic_DNA"/>
</dbReference>
<keyword evidence="10" id="KW-1185">Reference proteome</keyword>
<keyword evidence="3" id="KW-1003">Cell membrane</keyword>
<evidence type="ECO:0000256" key="3">
    <source>
        <dbReference type="ARBA" id="ARBA00022475"/>
    </source>
</evidence>
<dbReference type="PANTHER" id="PTHR23513:SF11">
    <property type="entry name" value="STAPHYLOFERRIN A TRANSPORTER"/>
    <property type="match status" value="1"/>
</dbReference>
<feature type="transmembrane region" description="Helical" evidence="7">
    <location>
        <begin position="347"/>
        <end position="366"/>
    </location>
</feature>
<feature type="transmembrane region" description="Helical" evidence="7">
    <location>
        <begin position="225"/>
        <end position="247"/>
    </location>
</feature>
<keyword evidence="2" id="KW-0813">Transport</keyword>
<comment type="subcellular location">
    <subcellularLocation>
        <location evidence="1">Cell membrane</location>
        <topology evidence="1">Multi-pass membrane protein</topology>
    </subcellularLocation>
</comment>
<organism evidence="9 10">
    <name type="scientific">Pyrinomonas methylaliphatogenes</name>
    <dbReference type="NCBI Taxonomy" id="454194"/>
    <lineage>
        <taxon>Bacteria</taxon>
        <taxon>Pseudomonadati</taxon>
        <taxon>Acidobacteriota</taxon>
        <taxon>Blastocatellia</taxon>
        <taxon>Blastocatellales</taxon>
        <taxon>Pyrinomonadaceae</taxon>
        <taxon>Pyrinomonas</taxon>
    </lineage>
</organism>
<feature type="transmembrane region" description="Helical" evidence="7">
    <location>
        <begin position="259"/>
        <end position="279"/>
    </location>
</feature>
<evidence type="ECO:0000256" key="6">
    <source>
        <dbReference type="ARBA" id="ARBA00023136"/>
    </source>
</evidence>
<dbReference type="CDD" id="cd06173">
    <property type="entry name" value="MFS_MefA_like"/>
    <property type="match status" value="1"/>
</dbReference>
<dbReference type="Proteomes" id="UP000031518">
    <property type="component" value="Unassembled WGS sequence"/>
</dbReference>
<dbReference type="STRING" id="454194.PYK22_01477"/>
<reference evidence="9 10" key="1">
    <citation type="submission" date="2013-12" db="EMBL/GenBank/DDBJ databases">
        <authorList>
            <person name="Stott M."/>
        </authorList>
    </citation>
    <scope>NUCLEOTIDE SEQUENCE [LARGE SCALE GENOMIC DNA]</scope>
    <source>
        <strain evidence="9 10">K22</strain>
    </source>
</reference>
<dbReference type="PROSITE" id="PS50850">
    <property type="entry name" value="MFS"/>
    <property type="match status" value="1"/>
</dbReference>
<sequence length="431" mass="45565">MPRPPVWRALRHRNFQLFFGGQLISLIGTWMQSVAQSWLVYRLTDSATLLGLVGFCSQIPVLLLAPIGGTLADRRDKRKVLIFTQSSAMLLAFILAALTLTAKIDTWQILAIATALGVVNAFDIPTRQAFVVEMVGKEDLMNAIALNSSMVNGARIVGPAIAGVLVSTIGEGWCFFANGVSYLAVIAGLLMMRVHTQGANAKRGKALSEIAEGFRYVARTGPVRALLLLLGLVSLMGMPYAVLMPIIADRILHGGARGLGILMGAAGAGALLGALSLAARSGLRGLGRWVMLSSASFGLSLILFALSRSFWLSVGLLVPVGFSMMLQMAASNTLIQSMTPDNLRGRVMAVYSMMFMGLAPFGSLLAGALANRIGAPETIIVGGLCCIAGAAIFGYRLPALREEARELILALQMTGGDPVEEITDEGAMPGS</sequence>
<protein>
    <submittedName>
        <fullName evidence="9">Arabinose efflux permease family protein</fullName>
    </submittedName>
</protein>
<accession>A0A0B6WWJ4</accession>
<proteinExistence type="predicted"/>
<feature type="transmembrane region" description="Helical" evidence="7">
    <location>
        <begin position="47"/>
        <end position="68"/>
    </location>
</feature>
<evidence type="ECO:0000256" key="7">
    <source>
        <dbReference type="SAM" id="Phobius"/>
    </source>
</evidence>
<dbReference type="Gene3D" id="1.20.1250.20">
    <property type="entry name" value="MFS general substrate transporter like domains"/>
    <property type="match status" value="1"/>
</dbReference>
<evidence type="ECO:0000256" key="4">
    <source>
        <dbReference type="ARBA" id="ARBA00022692"/>
    </source>
</evidence>
<feature type="transmembrane region" description="Helical" evidence="7">
    <location>
        <begin position="378"/>
        <end position="397"/>
    </location>
</feature>
<dbReference type="InterPro" id="IPR020846">
    <property type="entry name" value="MFS_dom"/>
</dbReference>
<feature type="transmembrane region" description="Helical" evidence="7">
    <location>
        <begin position="175"/>
        <end position="194"/>
    </location>
</feature>
<evidence type="ECO:0000313" key="10">
    <source>
        <dbReference type="Proteomes" id="UP000031518"/>
    </source>
</evidence>
<reference evidence="9 10" key="2">
    <citation type="submission" date="2015-01" db="EMBL/GenBank/DDBJ databases">
        <title>Complete genome sequence of Pyrinomonas methylaliphatogenes type strain K22T.</title>
        <authorList>
            <person name="Lee K.C.Y."/>
            <person name="Power J.F."/>
            <person name="Dunfield P.F."/>
            <person name="Morgan X.C."/>
            <person name="Huttenhower C."/>
            <person name="Stott M.B."/>
        </authorList>
    </citation>
    <scope>NUCLEOTIDE SEQUENCE [LARGE SCALE GENOMIC DNA]</scope>
    <source>
        <strain evidence="9 10">K22</strain>
    </source>
</reference>
<feature type="transmembrane region" description="Helical" evidence="7">
    <location>
        <begin position="80"/>
        <end position="100"/>
    </location>
</feature>
<gene>
    <name evidence="9" type="ORF">PYK22_01477</name>
</gene>
<dbReference type="InterPro" id="IPR036259">
    <property type="entry name" value="MFS_trans_sf"/>
</dbReference>
<evidence type="ECO:0000259" key="8">
    <source>
        <dbReference type="PROSITE" id="PS50850"/>
    </source>
</evidence>
<dbReference type="GO" id="GO:0022857">
    <property type="term" value="F:transmembrane transporter activity"/>
    <property type="evidence" value="ECO:0007669"/>
    <property type="project" value="InterPro"/>
</dbReference>
<keyword evidence="5 7" id="KW-1133">Transmembrane helix</keyword>
<feature type="transmembrane region" description="Helical" evidence="7">
    <location>
        <begin position="21"/>
        <end position="41"/>
    </location>
</feature>
<feature type="transmembrane region" description="Helical" evidence="7">
    <location>
        <begin position="312"/>
        <end position="335"/>
    </location>
</feature>